<dbReference type="GO" id="GO:0004527">
    <property type="term" value="F:exonuclease activity"/>
    <property type="evidence" value="ECO:0007669"/>
    <property type="project" value="UniProtKB-KW"/>
</dbReference>
<evidence type="ECO:0000259" key="4">
    <source>
        <dbReference type="SMART" id="SM00479"/>
    </source>
</evidence>
<evidence type="ECO:0000256" key="1">
    <source>
        <dbReference type="ARBA" id="ARBA00022722"/>
    </source>
</evidence>
<gene>
    <name evidence="5" type="ORF">ACFQRI_24160</name>
</gene>
<organism evidence="5 6">
    <name type="scientific">Saccharopolyspora griseoalba</name>
    <dbReference type="NCBI Taxonomy" id="1431848"/>
    <lineage>
        <taxon>Bacteria</taxon>
        <taxon>Bacillati</taxon>
        <taxon>Actinomycetota</taxon>
        <taxon>Actinomycetes</taxon>
        <taxon>Pseudonocardiales</taxon>
        <taxon>Pseudonocardiaceae</taxon>
        <taxon>Saccharopolyspora</taxon>
    </lineage>
</organism>
<dbReference type="EMBL" id="JBHTCJ010000017">
    <property type="protein sequence ID" value="MFC7344512.1"/>
    <property type="molecule type" value="Genomic_DNA"/>
</dbReference>
<dbReference type="RefSeq" id="WP_380672367.1">
    <property type="nucleotide sequence ID" value="NZ_JBHTCJ010000017.1"/>
</dbReference>
<dbReference type="Pfam" id="PF00929">
    <property type="entry name" value="RNase_T"/>
    <property type="match status" value="1"/>
</dbReference>
<dbReference type="InterPro" id="IPR012337">
    <property type="entry name" value="RNaseH-like_sf"/>
</dbReference>
<dbReference type="InterPro" id="IPR036397">
    <property type="entry name" value="RNaseH_sf"/>
</dbReference>
<dbReference type="InterPro" id="IPR013520">
    <property type="entry name" value="Ribonucl_H"/>
</dbReference>
<feature type="domain" description="Exonuclease" evidence="4">
    <location>
        <begin position="103"/>
        <end position="283"/>
    </location>
</feature>
<proteinExistence type="predicted"/>
<dbReference type="Gene3D" id="3.30.420.10">
    <property type="entry name" value="Ribonuclease H-like superfamily/Ribonuclease H"/>
    <property type="match status" value="1"/>
</dbReference>
<evidence type="ECO:0000256" key="2">
    <source>
        <dbReference type="ARBA" id="ARBA00022801"/>
    </source>
</evidence>
<dbReference type="SUPFAM" id="SSF53098">
    <property type="entry name" value="Ribonuclease H-like"/>
    <property type="match status" value="1"/>
</dbReference>
<name>A0ABW2LPQ2_9PSEU</name>
<evidence type="ECO:0000313" key="6">
    <source>
        <dbReference type="Proteomes" id="UP001596504"/>
    </source>
</evidence>
<dbReference type="PANTHER" id="PTHR30231:SF4">
    <property type="entry name" value="PROTEIN NEN2"/>
    <property type="match status" value="1"/>
</dbReference>
<evidence type="ECO:0000313" key="5">
    <source>
        <dbReference type="EMBL" id="MFC7344512.1"/>
    </source>
</evidence>
<evidence type="ECO:0000256" key="3">
    <source>
        <dbReference type="ARBA" id="ARBA00022839"/>
    </source>
</evidence>
<comment type="caution">
    <text evidence="5">The sequence shown here is derived from an EMBL/GenBank/DDBJ whole genome shotgun (WGS) entry which is preliminary data.</text>
</comment>
<keyword evidence="1" id="KW-0540">Nuclease</keyword>
<keyword evidence="6" id="KW-1185">Reference proteome</keyword>
<dbReference type="Proteomes" id="UP001596504">
    <property type="component" value="Unassembled WGS sequence"/>
</dbReference>
<sequence>MGKTIDDPAVMRYDTDGRPVYCRRMAPPGLATAAQLRTERLSVAGLAPAAWLYYTRLGYRTCALYKRAQARPIRPLTTRQRDALAEDRVCAAVWAAEVLADPNTVFLDTETTGLLGGPEPSYAVEIAVVDVSGAPLLDTLLNPRRSIPQEAIAKHQITDSMVADAPTFSEVLPELTRVLEGRRVIIYNSEFDRGILTTELERHYRVHDPFGASSLWSTHPAACQWMATLRTECAMQRYAEWHGDWDEKRQRYRWQRLDGDHRARGDCQAIVPRLRVMASTAFTVAAA</sequence>
<dbReference type="SMART" id="SM00479">
    <property type="entry name" value="EXOIII"/>
    <property type="match status" value="1"/>
</dbReference>
<protein>
    <submittedName>
        <fullName evidence="5">Exonuclease domain-containing protein</fullName>
    </submittedName>
</protein>
<keyword evidence="2" id="KW-0378">Hydrolase</keyword>
<keyword evidence="3 5" id="KW-0269">Exonuclease</keyword>
<accession>A0ABW2LPQ2</accession>
<dbReference type="CDD" id="cd06127">
    <property type="entry name" value="DEDDh"/>
    <property type="match status" value="1"/>
</dbReference>
<reference evidence="6" key="1">
    <citation type="journal article" date="2019" name="Int. J. Syst. Evol. Microbiol.">
        <title>The Global Catalogue of Microorganisms (GCM) 10K type strain sequencing project: providing services to taxonomists for standard genome sequencing and annotation.</title>
        <authorList>
            <consortium name="The Broad Institute Genomics Platform"/>
            <consortium name="The Broad Institute Genome Sequencing Center for Infectious Disease"/>
            <person name="Wu L."/>
            <person name="Ma J."/>
        </authorList>
    </citation>
    <scope>NUCLEOTIDE SEQUENCE [LARGE SCALE GENOMIC DNA]</scope>
    <source>
        <strain evidence="6">WLHS5</strain>
    </source>
</reference>
<dbReference type="PANTHER" id="PTHR30231">
    <property type="entry name" value="DNA POLYMERASE III SUBUNIT EPSILON"/>
    <property type="match status" value="1"/>
</dbReference>